<feature type="transmembrane region" description="Helical" evidence="1">
    <location>
        <begin position="281"/>
        <end position="304"/>
    </location>
</feature>
<reference evidence="2 3" key="1">
    <citation type="submission" date="2021-06" db="EMBL/GenBank/DDBJ databases">
        <authorList>
            <person name="Sun Q."/>
            <person name="Li D."/>
        </authorList>
    </citation>
    <scope>NUCLEOTIDE SEQUENCE [LARGE SCALE GENOMIC DNA]</scope>
    <source>
        <strain evidence="2 3">MSJ-40</strain>
    </source>
</reference>
<keyword evidence="1" id="KW-0812">Transmembrane</keyword>
<feature type="transmembrane region" description="Helical" evidence="1">
    <location>
        <begin position="6"/>
        <end position="24"/>
    </location>
</feature>
<keyword evidence="1" id="KW-0472">Membrane</keyword>
<keyword evidence="3" id="KW-1185">Reference proteome</keyword>
<protein>
    <recommendedName>
        <fullName evidence="4">ABC transporter permease</fullName>
    </recommendedName>
</protein>
<evidence type="ECO:0000313" key="2">
    <source>
        <dbReference type="EMBL" id="MBU5436561.1"/>
    </source>
</evidence>
<gene>
    <name evidence="2" type="ORF">KQI42_00995</name>
</gene>
<dbReference type="RefSeq" id="WP_216515867.1">
    <property type="nucleotide sequence ID" value="NZ_JAHLPM010000001.1"/>
</dbReference>
<evidence type="ECO:0000313" key="3">
    <source>
        <dbReference type="Proteomes" id="UP000749471"/>
    </source>
</evidence>
<name>A0ABS6E0Y0_9FIRM</name>
<keyword evidence="1" id="KW-1133">Transmembrane helix</keyword>
<sequence>MKRKSFVIHLLLSILITMLFIMGWKNFEFLYARETHPIFSDMEFEYIEIENSAFSAEEILRENFKQNLNNKILDDNGILLFKANGSAGIAIVDGNLNYSHQVVEGRYFEKTDFQSGDRILAIEDSYLAKKYSEGVRTTVINGRNYDLIGIISKKEFIGTISGINVEYIYPYINEREYIGSFYIINPKGEYQDVEKTFHDDSAFQYANFKKIGILELDKRYLFKEIFKSDLMFKFIVMSVIFGLLSILFYVRWELGNENFIRNVHFIFGATKSSFLRTKKHIFLGILLGGICGAIICTLLQPFIFSSEYYKFIMMDKKDYLLDFETVWIPITSIYIAVYLINYITYSYNWERNWVKK</sequence>
<evidence type="ECO:0008006" key="4">
    <source>
        <dbReference type="Google" id="ProtNLM"/>
    </source>
</evidence>
<evidence type="ECO:0000256" key="1">
    <source>
        <dbReference type="SAM" id="Phobius"/>
    </source>
</evidence>
<feature type="transmembrane region" description="Helical" evidence="1">
    <location>
        <begin position="325"/>
        <end position="345"/>
    </location>
</feature>
<dbReference type="EMBL" id="JAHLPM010000001">
    <property type="protein sequence ID" value="MBU5436561.1"/>
    <property type="molecule type" value="Genomic_DNA"/>
</dbReference>
<accession>A0ABS6E0Y0</accession>
<feature type="transmembrane region" description="Helical" evidence="1">
    <location>
        <begin position="230"/>
        <end position="250"/>
    </location>
</feature>
<dbReference type="Proteomes" id="UP000749471">
    <property type="component" value="Unassembled WGS sequence"/>
</dbReference>
<comment type="caution">
    <text evidence="2">The sequence shown here is derived from an EMBL/GenBank/DDBJ whole genome shotgun (WGS) entry which is preliminary data.</text>
</comment>
<organism evidence="2 3">
    <name type="scientific">Tissierella simiarum</name>
    <dbReference type="NCBI Taxonomy" id="2841534"/>
    <lineage>
        <taxon>Bacteria</taxon>
        <taxon>Bacillati</taxon>
        <taxon>Bacillota</taxon>
        <taxon>Tissierellia</taxon>
        <taxon>Tissierellales</taxon>
        <taxon>Tissierellaceae</taxon>
        <taxon>Tissierella</taxon>
    </lineage>
</organism>
<proteinExistence type="predicted"/>